<evidence type="ECO:0000256" key="1">
    <source>
        <dbReference type="SAM" id="MobiDB-lite"/>
    </source>
</evidence>
<dbReference type="Proteomes" id="UP000772434">
    <property type="component" value="Unassembled WGS sequence"/>
</dbReference>
<accession>A0A9P5P6Z3</accession>
<organism evidence="2 3">
    <name type="scientific">Rhodocollybia butyracea</name>
    <dbReference type="NCBI Taxonomy" id="206335"/>
    <lineage>
        <taxon>Eukaryota</taxon>
        <taxon>Fungi</taxon>
        <taxon>Dikarya</taxon>
        <taxon>Basidiomycota</taxon>
        <taxon>Agaricomycotina</taxon>
        <taxon>Agaricomycetes</taxon>
        <taxon>Agaricomycetidae</taxon>
        <taxon>Agaricales</taxon>
        <taxon>Marasmiineae</taxon>
        <taxon>Omphalotaceae</taxon>
        <taxon>Rhodocollybia</taxon>
    </lineage>
</organism>
<dbReference type="EMBL" id="JADNRY010000709">
    <property type="protein sequence ID" value="KAF9029386.1"/>
    <property type="molecule type" value="Genomic_DNA"/>
</dbReference>
<feature type="compositionally biased region" description="Basic and acidic residues" evidence="1">
    <location>
        <begin position="604"/>
        <end position="627"/>
    </location>
</feature>
<evidence type="ECO:0000313" key="3">
    <source>
        <dbReference type="Proteomes" id="UP000772434"/>
    </source>
</evidence>
<name>A0A9P5P6Z3_9AGAR</name>
<proteinExistence type="predicted"/>
<feature type="region of interest" description="Disordered" evidence="1">
    <location>
        <begin position="579"/>
        <end position="672"/>
    </location>
</feature>
<feature type="compositionally biased region" description="Acidic residues" evidence="1">
    <location>
        <begin position="628"/>
        <end position="643"/>
    </location>
</feature>
<feature type="compositionally biased region" description="Acidic residues" evidence="1">
    <location>
        <begin position="651"/>
        <end position="664"/>
    </location>
</feature>
<dbReference type="AlphaFoldDB" id="A0A9P5P6Z3"/>
<gene>
    <name evidence="2" type="ORF">BDP27DRAFT_1410162</name>
</gene>
<protein>
    <submittedName>
        <fullName evidence="2">Uncharacterized protein</fullName>
    </submittedName>
</protein>
<comment type="caution">
    <text evidence="2">The sequence shown here is derived from an EMBL/GenBank/DDBJ whole genome shotgun (WGS) entry which is preliminary data.</text>
</comment>
<evidence type="ECO:0000313" key="2">
    <source>
        <dbReference type="EMBL" id="KAF9029386.1"/>
    </source>
</evidence>
<feature type="region of interest" description="Disordered" evidence="1">
    <location>
        <begin position="756"/>
        <end position="782"/>
    </location>
</feature>
<sequence length="1023" mass="112515">MMSEILASNAGPVEACGIVNTHSERNRNNMGNDIIKKSTALPPALTTALMAVGNQLRRSLPPVSVPGLFQLFTLAAGILPFLFGGIPPPQSWCFELGDTVCLLAKSPEDRLRLLSSLLVTGVTGKICVLYPASCEVDFDGSTFLVPTIILRKVFEFLDSVLTPSNRSGMVLASSGAPDFWVKVLVDATDVQFHPNELQYAPTTPPSVQPVSSLSASANAYATISLEQGPTAVWVGVVGSLVSLNINGEIVVMELEELHCLVALGMILPVDTAPASAQLNSLRTSRAPWLELPVIVTGWHALKGYHGRVKDVRGTVQVQDQWVDFDDLRQQSNLCFLHEAQHVTDTHFGFKPGYDSTYSGHELQRFSDCQQLAFAAEVNRIREVAESAAREEAKQRVEWEGPAFPEPHWLAQTAFADVFQGLQVFVQVKTGPYASNVDLPLLLVHLQGPEPSLPGFVQFYYQKNRKAQATGEQVRIQPSDVAALDSVYTKELPISAEKSRGLYLVFRGEHAVHITQDGMKFKEVHSLEPHFHVHRENLLVVDYPWGPNKKGNEALEHIHAGYGHKIDNSTLSSGRIAKSYRMTRNSKKKPTNALAVRNNRARGAPIDHENLSDVVLHDQKRVENKEQEAAEEDADPEADEEDADALANQEAAGEDSDEEQSEPEESASCAVTSVKKKAAVADASNEDGSSEVYNIYLALLVFNQVNRLQALLALLQFFLVPQCLLFPLPPPLQPRKPRSDLLSRQLQNVEGRLIMPPQAASPPQAVTPPRAVASPVPAPSPDSVPTGNFSDVGAACEAHQKLYLTHLAADNLLYKNAKSLHWEWAAVMLDEHEAATIQEADLHANFVSSDVEPLLVVLAYNKDYYAELRKDFRLMLHLIINTTNTHNSFKARLGALPKLGGLYNLAYAKDPYAAETVKVHIERHYHMGFRTPPGYSIAKQLKCGAVLCDVREYQVTTFRAILEGTSYPKVPPSMVAWTAYKWPVDTPLSGSGLCTLKGNKRARALNRTQLIQWIGIALSVNILC</sequence>
<keyword evidence="3" id="KW-1185">Reference proteome</keyword>
<reference evidence="2" key="1">
    <citation type="submission" date="2020-11" db="EMBL/GenBank/DDBJ databases">
        <authorList>
            <consortium name="DOE Joint Genome Institute"/>
            <person name="Ahrendt S."/>
            <person name="Riley R."/>
            <person name="Andreopoulos W."/>
            <person name="Labutti K."/>
            <person name="Pangilinan J."/>
            <person name="Ruiz-Duenas F.J."/>
            <person name="Barrasa J.M."/>
            <person name="Sanchez-Garcia M."/>
            <person name="Camarero S."/>
            <person name="Miyauchi S."/>
            <person name="Serrano A."/>
            <person name="Linde D."/>
            <person name="Babiker R."/>
            <person name="Drula E."/>
            <person name="Ayuso-Fernandez I."/>
            <person name="Pacheco R."/>
            <person name="Padilla G."/>
            <person name="Ferreira P."/>
            <person name="Barriuso J."/>
            <person name="Kellner H."/>
            <person name="Castanera R."/>
            <person name="Alfaro M."/>
            <person name="Ramirez L."/>
            <person name="Pisabarro A.G."/>
            <person name="Kuo A."/>
            <person name="Tritt A."/>
            <person name="Lipzen A."/>
            <person name="He G."/>
            <person name="Yan M."/>
            <person name="Ng V."/>
            <person name="Cullen D."/>
            <person name="Martin F."/>
            <person name="Rosso M.-N."/>
            <person name="Henrissat B."/>
            <person name="Hibbett D."/>
            <person name="Martinez A.T."/>
            <person name="Grigoriev I.V."/>
        </authorList>
    </citation>
    <scope>NUCLEOTIDE SEQUENCE</scope>
    <source>
        <strain evidence="2">AH 40177</strain>
    </source>
</reference>